<protein>
    <recommendedName>
        <fullName evidence="2">DUF3859 domain-containing protein</fullName>
    </recommendedName>
</protein>
<dbReference type="EMBL" id="FOIZ01000002">
    <property type="protein sequence ID" value="SEW46405.1"/>
    <property type="molecule type" value="Genomic_DNA"/>
</dbReference>
<dbReference type="Pfam" id="PF12975">
    <property type="entry name" value="DUF3859"/>
    <property type="match status" value="1"/>
</dbReference>
<dbReference type="InterPro" id="IPR024331">
    <property type="entry name" value="DUF3859"/>
</dbReference>
<proteinExistence type="predicted"/>
<gene>
    <name evidence="3" type="ORF">SAMN04488515_3498</name>
</gene>
<feature type="domain" description="DUF3859" evidence="2">
    <location>
        <begin position="68"/>
        <end position="163"/>
    </location>
</feature>
<dbReference type="AlphaFoldDB" id="A0A1I0RXT5"/>
<keyword evidence="1" id="KW-0732">Signal</keyword>
<evidence type="ECO:0000313" key="4">
    <source>
        <dbReference type="Proteomes" id="UP000199167"/>
    </source>
</evidence>
<keyword evidence="4" id="KW-1185">Reference proteome</keyword>
<dbReference type="STRING" id="364200.SAMN04488515_3498"/>
<dbReference type="Proteomes" id="UP000199167">
    <property type="component" value="Unassembled WGS sequence"/>
</dbReference>
<evidence type="ECO:0000313" key="3">
    <source>
        <dbReference type="EMBL" id="SEW46405.1"/>
    </source>
</evidence>
<dbReference type="Gene3D" id="2.60.40.2390">
    <property type="match status" value="1"/>
</dbReference>
<feature type="chain" id="PRO_5011531871" description="DUF3859 domain-containing protein" evidence="1">
    <location>
        <begin position="26"/>
        <end position="183"/>
    </location>
</feature>
<evidence type="ECO:0000256" key="1">
    <source>
        <dbReference type="SAM" id="SignalP"/>
    </source>
</evidence>
<evidence type="ECO:0000259" key="2">
    <source>
        <dbReference type="Pfam" id="PF12975"/>
    </source>
</evidence>
<organism evidence="3 4">
    <name type="scientific">Cognatiyoonia koreensis</name>
    <dbReference type="NCBI Taxonomy" id="364200"/>
    <lineage>
        <taxon>Bacteria</taxon>
        <taxon>Pseudomonadati</taxon>
        <taxon>Pseudomonadota</taxon>
        <taxon>Alphaproteobacteria</taxon>
        <taxon>Rhodobacterales</taxon>
        <taxon>Paracoccaceae</taxon>
        <taxon>Cognatiyoonia</taxon>
    </lineage>
</organism>
<reference evidence="3 4" key="1">
    <citation type="submission" date="2016-10" db="EMBL/GenBank/DDBJ databases">
        <authorList>
            <person name="de Groot N.N."/>
        </authorList>
    </citation>
    <scope>NUCLEOTIDE SEQUENCE [LARGE SCALE GENOMIC DNA]</scope>
    <source>
        <strain evidence="3 4">DSM 17925</strain>
    </source>
</reference>
<accession>A0A1I0RXT5</accession>
<name>A0A1I0RXT5_9RHOB</name>
<sequence length="183" mass="19423">MHSASQVGGMRYLIPFLLLATPLLAQDKTGPAIAALESGVICPPESTGTRPAPDTVAGITNVIVDEPPFVSTVNKVPAVMGIGFGVKAMSESAFGIDNVTMTITHPPMGDGRAKSQSFQTSISGVDSSITFYQFDYEYELLPGTWTMTATDGDEVLYTTSFQVVPPNQVPELAAICNFEELLS</sequence>
<feature type="signal peptide" evidence="1">
    <location>
        <begin position="1"/>
        <end position="25"/>
    </location>
</feature>